<dbReference type="Proteomes" id="UP000014760">
    <property type="component" value="Unassembled WGS sequence"/>
</dbReference>
<protein>
    <recommendedName>
        <fullName evidence="6">G-protein coupled receptors family 1 profile domain-containing protein</fullName>
    </recommendedName>
</protein>
<dbReference type="OMA" id="QNIYLEM"/>
<feature type="transmembrane region" description="Helical" evidence="5">
    <location>
        <begin position="150"/>
        <end position="173"/>
    </location>
</feature>
<dbReference type="PROSITE" id="PS50262">
    <property type="entry name" value="G_PROTEIN_RECEP_F1_2"/>
    <property type="match status" value="1"/>
</dbReference>
<dbReference type="PRINTS" id="PR00237">
    <property type="entry name" value="GPCRRHODOPSN"/>
</dbReference>
<evidence type="ECO:0000313" key="9">
    <source>
        <dbReference type="Proteomes" id="UP000014760"/>
    </source>
</evidence>
<reference evidence="9" key="1">
    <citation type="submission" date="2012-12" db="EMBL/GenBank/DDBJ databases">
        <authorList>
            <person name="Hellsten U."/>
            <person name="Grimwood J."/>
            <person name="Chapman J.A."/>
            <person name="Shapiro H."/>
            <person name="Aerts A."/>
            <person name="Otillar R.P."/>
            <person name="Terry A.Y."/>
            <person name="Boore J.L."/>
            <person name="Simakov O."/>
            <person name="Marletaz F."/>
            <person name="Cho S.-J."/>
            <person name="Edsinger-Gonzales E."/>
            <person name="Havlak P."/>
            <person name="Kuo D.-H."/>
            <person name="Larsson T."/>
            <person name="Lv J."/>
            <person name="Arendt D."/>
            <person name="Savage R."/>
            <person name="Osoegawa K."/>
            <person name="de Jong P."/>
            <person name="Lindberg D.R."/>
            <person name="Seaver E.C."/>
            <person name="Weisblat D.A."/>
            <person name="Putnam N.H."/>
            <person name="Grigoriev I.V."/>
            <person name="Rokhsar D.S."/>
        </authorList>
    </citation>
    <scope>NUCLEOTIDE SEQUENCE</scope>
    <source>
        <strain evidence="9">I ESC-2004</strain>
    </source>
</reference>
<dbReference type="EMBL" id="KB309869">
    <property type="protein sequence ID" value="ELT93115.1"/>
    <property type="molecule type" value="Genomic_DNA"/>
</dbReference>
<dbReference type="InterPro" id="IPR052954">
    <property type="entry name" value="GPCR-Ligand_Int"/>
</dbReference>
<gene>
    <name evidence="7" type="ORF">CAPTEDRAFT_206326</name>
</gene>
<dbReference type="HOGENOM" id="CLU_009579_24_7_1"/>
<comment type="subcellular location">
    <subcellularLocation>
        <location evidence="1">Membrane</location>
    </subcellularLocation>
</comment>
<dbReference type="OrthoDB" id="10011262at2759"/>
<dbReference type="PANTHER" id="PTHR46641:SF2">
    <property type="entry name" value="FMRFAMIDE RECEPTOR"/>
    <property type="match status" value="1"/>
</dbReference>
<evidence type="ECO:0000256" key="5">
    <source>
        <dbReference type="SAM" id="Phobius"/>
    </source>
</evidence>
<proteinExistence type="predicted"/>
<evidence type="ECO:0000256" key="1">
    <source>
        <dbReference type="ARBA" id="ARBA00004370"/>
    </source>
</evidence>
<feature type="transmembrane region" description="Helical" evidence="5">
    <location>
        <begin position="85"/>
        <end position="105"/>
    </location>
</feature>
<dbReference type="STRING" id="283909.R7TQ00"/>
<dbReference type="EMBL" id="AMQN01012958">
    <property type="status" value="NOT_ANNOTATED_CDS"/>
    <property type="molecule type" value="Genomic_DNA"/>
</dbReference>
<dbReference type="SUPFAM" id="SSF81321">
    <property type="entry name" value="Family A G protein-coupled receptor-like"/>
    <property type="match status" value="1"/>
</dbReference>
<feature type="transmembrane region" description="Helical" evidence="5">
    <location>
        <begin position="302"/>
        <end position="325"/>
    </location>
</feature>
<keyword evidence="9" id="KW-1185">Reference proteome</keyword>
<evidence type="ECO:0000256" key="3">
    <source>
        <dbReference type="ARBA" id="ARBA00022989"/>
    </source>
</evidence>
<reference evidence="7 9" key="2">
    <citation type="journal article" date="2013" name="Nature">
        <title>Insights into bilaterian evolution from three spiralian genomes.</title>
        <authorList>
            <person name="Simakov O."/>
            <person name="Marletaz F."/>
            <person name="Cho S.J."/>
            <person name="Edsinger-Gonzales E."/>
            <person name="Havlak P."/>
            <person name="Hellsten U."/>
            <person name="Kuo D.H."/>
            <person name="Larsson T."/>
            <person name="Lv J."/>
            <person name="Arendt D."/>
            <person name="Savage R."/>
            <person name="Osoegawa K."/>
            <person name="de Jong P."/>
            <person name="Grimwood J."/>
            <person name="Chapman J.A."/>
            <person name="Shapiro H."/>
            <person name="Aerts A."/>
            <person name="Otillar R.P."/>
            <person name="Terry A.Y."/>
            <person name="Boore J.L."/>
            <person name="Grigoriev I.V."/>
            <person name="Lindberg D.R."/>
            <person name="Seaver E.C."/>
            <person name="Weisblat D.A."/>
            <person name="Putnam N.H."/>
            <person name="Rokhsar D.S."/>
        </authorList>
    </citation>
    <scope>NUCLEOTIDE SEQUENCE</scope>
    <source>
        <strain evidence="7 9">I ESC-2004</strain>
    </source>
</reference>
<dbReference type="Pfam" id="PF00001">
    <property type="entry name" value="7tm_1"/>
    <property type="match status" value="1"/>
</dbReference>
<feature type="transmembrane region" description="Helical" evidence="5">
    <location>
        <begin position="43"/>
        <end position="64"/>
    </location>
</feature>
<dbReference type="AlphaFoldDB" id="R7TQ00"/>
<sequence length="387" mass="44399">MDEQILESATEQIQNISSSVAESNLTSSDASCRLYSKFVMHSVVAGVVCILGFLGNSVSFVVLIKDRATPVASFMLRTLAFTDNFFLSFWFLHFSLSDMFMFFGWELHATWLYIRLYTYPFLFIGQTATIWMTVLIALSRYIAVCQPYKAAHVCTVPTVHKGVIAVALFSVIYNLPRFFESAIVVKTDTNGTVTHTFERTYLGDSKLYKIIYFDISYYIICFVLPLVLLAVLNVRLTISYRKVLQRKRRMSNRPDQAQHCDPNITLVLIIVILVFMVCNTPARIVQVVWRYKKQWCMSLPFFLMEISNVLEVLNSSVNFIIYCVFRKKFRTILQETMHCTQAPETSHELMLESRGTISRPLMANNMVTKATQITEQAFSMDANGNDE</sequence>
<feature type="transmembrane region" description="Helical" evidence="5">
    <location>
        <begin position="215"/>
        <end position="238"/>
    </location>
</feature>
<evidence type="ECO:0000256" key="4">
    <source>
        <dbReference type="ARBA" id="ARBA00023136"/>
    </source>
</evidence>
<keyword evidence="4 5" id="KW-0472">Membrane</keyword>
<dbReference type="GO" id="GO:0004930">
    <property type="term" value="F:G protein-coupled receptor activity"/>
    <property type="evidence" value="ECO:0007669"/>
    <property type="project" value="InterPro"/>
</dbReference>
<keyword evidence="2 5" id="KW-0812">Transmembrane</keyword>
<dbReference type="PANTHER" id="PTHR46641">
    <property type="entry name" value="FMRFAMIDE RECEPTOR-RELATED"/>
    <property type="match status" value="1"/>
</dbReference>
<feature type="transmembrane region" description="Helical" evidence="5">
    <location>
        <begin position="117"/>
        <end position="138"/>
    </location>
</feature>
<keyword evidence="3 5" id="KW-1133">Transmembrane helix</keyword>
<dbReference type="InterPro" id="IPR000276">
    <property type="entry name" value="GPCR_Rhodpsn"/>
</dbReference>
<evidence type="ECO:0000259" key="6">
    <source>
        <dbReference type="PROSITE" id="PS50262"/>
    </source>
</evidence>
<reference evidence="8" key="3">
    <citation type="submission" date="2015-06" db="UniProtKB">
        <authorList>
            <consortium name="EnsemblMetazoa"/>
        </authorList>
    </citation>
    <scope>IDENTIFICATION</scope>
</reference>
<evidence type="ECO:0000313" key="7">
    <source>
        <dbReference type="EMBL" id="ELT93115.1"/>
    </source>
</evidence>
<evidence type="ECO:0000256" key="2">
    <source>
        <dbReference type="ARBA" id="ARBA00022692"/>
    </source>
</evidence>
<accession>R7TQ00</accession>
<dbReference type="GO" id="GO:0016020">
    <property type="term" value="C:membrane"/>
    <property type="evidence" value="ECO:0007669"/>
    <property type="project" value="UniProtKB-SubCell"/>
</dbReference>
<feature type="domain" description="G-protein coupled receptors family 1 profile" evidence="6">
    <location>
        <begin position="55"/>
        <end position="322"/>
    </location>
</feature>
<feature type="transmembrane region" description="Helical" evidence="5">
    <location>
        <begin position="259"/>
        <end position="282"/>
    </location>
</feature>
<name>R7TQ00_CAPTE</name>
<dbReference type="Gene3D" id="1.20.1070.10">
    <property type="entry name" value="Rhodopsin 7-helix transmembrane proteins"/>
    <property type="match status" value="1"/>
</dbReference>
<evidence type="ECO:0000313" key="8">
    <source>
        <dbReference type="EnsemblMetazoa" id="CapteP206326"/>
    </source>
</evidence>
<dbReference type="InterPro" id="IPR017452">
    <property type="entry name" value="GPCR_Rhodpsn_7TM"/>
</dbReference>
<dbReference type="CDD" id="cd14978">
    <property type="entry name" value="7tmA_FMRFamide_R-like"/>
    <property type="match status" value="1"/>
</dbReference>
<organism evidence="7">
    <name type="scientific">Capitella teleta</name>
    <name type="common">Polychaete worm</name>
    <dbReference type="NCBI Taxonomy" id="283909"/>
    <lineage>
        <taxon>Eukaryota</taxon>
        <taxon>Metazoa</taxon>
        <taxon>Spiralia</taxon>
        <taxon>Lophotrochozoa</taxon>
        <taxon>Annelida</taxon>
        <taxon>Polychaeta</taxon>
        <taxon>Sedentaria</taxon>
        <taxon>Scolecida</taxon>
        <taxon>Capitellidae</taxon>
        <taxon>Capitella</taxon>
    </lineage>
</organism>
<dbReference type="EnsemblMetazoa" id="CapteT206326">
    <property type="protein sequence ID" value="CapteP206326"/>
    <property type="gene ID" value="CapteG206326"/>
</dbReference>